<feature type="domain" description="Calcineurin-like phosphoesterase" evidence="6">
    <location>
        <begin position="6"/>
        <end position="206"/>
    </location>
</feature>
<sequence length="288" mass="32634">MDTRHFRTLFISDVHLGSKAAKADYLLDFLRYHEADTLYLVGDIIDGWRLKRSWYWPQDCNDVVQKILRKARKGTRIVYIPGNHDEFLRDFPGNHFGGIEVAERAIHTTADGKTYLVLHGDEFDVVVRNARLLAYLGDWAYDVAIVLNIALASIRRRLGMPYWSFSAWAKQQVKHAVNFIGEFQRVVAEEAKRNHADGVICGHIHHAVIEDIDGLRYINTGDWVESCTAIAEHEDGSFELITWRQILDAKPATAVAESRQDRLPSRPAMDLALMMAEAKAASGMTAAE</sequence>
<dbReference type="PANTHER" id="PTHR34990">
    <property type="entry name" value="UDP-2,3-DIACYLGLUCOSAMINE HYDROLASE-RELATED"/>
    <property type="match status" value="1"/>
</dbReference>
<accession>A0ABY8IKX8</accession>
<keyword evidence="2" id="KW-0997">Cell inner membrane</keyword>
<evidence type="ECO:0000256" key="2">
    <source>
        <dbReference type="ARBA" id="ARBA00022519"/>
    </source>
</evidence>
<evidence type="ECO:0000313" key="7">
    <source>
        <dbReference type="EMBL" id="WFS24357.1"/>
    </source>
</evidence>
<dbReference type="Pfam" id="PF00149">
    <property type="entry name" value="Metallophos"/>
    <property type="match status" value="1"/>
</dbReference>
<name>A0ABY8IKX8_9HYPH</name>
<reference evidence="7" key="2">
    <citation type="journal article" date="2023" name="MicrobiologyOpen">
        <title>Genomics of the tumorigenes clade of the family Rhizobiaceae and description of Rhizobium rhododendri sp. nov.</title>
        <authorList>
            <person name="Kuzmanovic N."/>
            <person name="diCenzo G.C."/>
            <person name="Bunk B."/>
            <person name="Sproeer C."/>
            <person name="Fruehling A."/>
            <person name="Neumann-Schaal M."/>
            <person name="Overmann J."/>
            <person name="Smalla K."/>
        </authorList>
    </citation>
    <scope>NUCLEOTIDE SEQUENCE</scope>
    <source>
        <strain evidence="7">Rho-6.2</strain>
    </source>
</reference>
<proteinExistence type="predicted"/>
<keyword evidence="5" id="KW-0464">Manganese</keyword>
<dbReference type="SUPFAM" id="SSF56300">
    <property type="entry name" value="Metallo-dependent phosphatases"/>
    <property type="match status" value="1"/>
</dbReference>
<dbReference type="RefSeq" id="WP_142822918.1">
    <property type="nucleotide sequence ID" value="NZ_CP117267.1"/>
</dbReference>
<organism evidence="7 8">
    <name type="scientific">Rhizobium rhododendri</name>
    <dbReference type="NCBI Taxonomy" id="2506430"/>
    <lineage>
        <taxon>Bacteria</taxon>
        <taxon>Pseudomonadati</taxon>
        <taxon>Pseudomonadota</taxon>
        <taxon>Alphaproteobacteria</taxon>
        <taxon>Hyphomicrobiales</taxon>
        <taxon>Rhizobiaceae</taxon>
        <taxon>Rhizobium/Agrobacterium group</taxon>
        <taxon>Rhizobium</taxon>
    </lineage>
</organism>
<keyword evidence="8" id="KW-1185">Reference proteome</keyword>
<gene>
    <name evidence="7" type="ORF">PR018_07635</name>
</gene>
<dbReference type="Proteomes" id="UP000318939">
    <property type="component" value="Chromosome"/>
</dbReference>
<reference evidence="7" key="1">
    <citation type="journal article" date="2019" name="Phytopathology">
        <title>A Novel Group of Rhizobium tumorigenes-Like Agrobacteria Associated with Crown Gall Disease of Rhododendron and Blueberry.</title>
        <authorList>
            <person name="Kuzmanovic N."/>
            <person name="Behrens P."/>
            <person name="Idczak E."/>
            <person name="Wagner S."/>
            <person name="Gotz M."/>
            <person name="Sproer C."/>
            <person name="Bunk B."/>
            <person name="Overmann J."/>
            <person name="Smalla K."/>
        </authorList>
    </citation>
    <scope>NUCLEOTIDE SEQUENCE</scope>
    <source>
        <strain evidence="7">Rho-6.2</strain>
    </source>
</reference>
<dbReference type="InterPro" id="IPR029052">
    <property type="entry name" value="Metallo-depent_PP-like"/>
</dbReference>
<evidence type="ECO:0000256" key="1">
    <source>
        <dbReference type="ARBA" id="ARBA00022475"/>
    </source>
</evidence>
<evidence type="ECO:0000256" key="3">
    <source>
        <dbReference type="ARBA" id="ARBA00022723"/>
    </source>
</evidence>
<keyword evidence="4" id="KW-0472">Membrane</keyword>
<dbReference type="InterPro" id="IPR004843">
    <property type="entry name" value="Calcineurin-like_PHP"/>
</dbReference>
<dbReference type="EMBL" id="CP117267">
    <property type="protein sequence ID" value="WFS24357.1"/>
    <property type="molecule type" value="Genomic_DNA"/>
</dbReference>
<protein>
    <submittedName>
        <fullName evidence="7">UDP-2,3-diacylglucosamine diphosphatase</fullName>
    </submittedName>
</protein>
<evidence type="ECO:0000259" key="6">
    <source>
        <dbReference type="Pfam" id="PF00149"/>
    </source>
</evidence>
<evidence type="ECO:0000256" key="5">
    <source>
        <dbReference type="ARBA" id="ARBA00023211"/>
    </source>
</evidence>
<dbReference type="Gene3D" id="3.60.21.10">
    <property type="match status" value="1"/>
</dbReference>
<dbReference type="CDD" id="cd07398">
    <property type="entry name" value="MPP_YbbF-LpxH"/>
    <property type="match status" value="1"/>
</dbReference>
<dbReference type="PANTHER" id="PTHR34990:SF2">
    <property type="entry name" value="BLL8164 PROTEIN"/>
    <property type="match status" value="1"/>
</dbReference>
<evidence type="ECO:0000256" key="4">
    <source>
        <dbReference type="ARBA" id="ARBA00023136"/>
    </source>
</evidence>
<keyword evidence="1" id="KW-1003">Cell membrane</keyword>
<dbReference type="InterPro" id="IPR043461">
    <property type="entry name" value="LpxH-like"/>
</dbReference>
<keyword evidence="3" id="KW-0479">Metal-binding</keyword>
<evidence type="ECO:0000313" key="8">
    <source>
        <dbReference type="Proteomes" id="UP000318939"/>
    </source>
</evidence>